<dbReference type="InterPro" id="IPR001128">
    <property type="entry name" value="Cyt_P450"/>
</dbReference>
<dbReference type="GO" id="GO:0016705">
    <property type="term" value="F:oxidoreductase activity, acting on paired donors, with incorporation or reduction of molecular oxygen"/>
    <property type="evidence" value="ECO:0007669"/>
    <property type="project" value="InterPro"/>
</dbReference>
<feature type="region of interest" description="Disordered" evidence="9">
    <location>
        <begin position="315"/>
        <end position="339"/>
    </location>
</feature>
<dbReference type="GO" id="GO:0004497">
    <property type="term" value="F:monooxygenase activity"/>
    <property type="evidence" value="ECO:0007669"/>
    <property type="project" value="UniProtKB-KW"/>
</dbReference>
<dbReference type="PANTHER" id="PTHR24305:SF187">
    <property type="entry name" value="P450, PUTATIVE (EUROFUNG)-RELATED"/>
    <property type="match status" value="1"/>
</dbReference>
<feature type="binding site" description="axial binding residue" evidence="8">
    <location>
        <position position="360"/>
    </location>
    <ligand>
        <name>heme</name>
        <dbReference type="ChEBI" id="CHEBI:30413"/>
    </ligand>
    <ligandPart>
        <name>Fe</name>
        <dbReference type="ChEBI" id="CHEBI:18248"/>
    </ligandPart>
</feature>
<dbReference type="EMBL" id="ML122334">
    <property type="protein sequence ID" value="RPD52946.1"/>
    <property type="molecule type" value="Genomic_DNA"/>
</dbReference>
<comment type="pathway">
    <text evidence="2">Secondary metabolite biosynthesis.</text>
</comment>
<dbReference type="InterPro" id="IPR002401">
    <property type="entry name" value="Cyt_P450_E_grp-I"/>
</dbReference>
<keyword evidence="5" id="KW-0560">Oxidoreductase</keyword>
<evidence type="ECO:0000256" key="7">
    <source>
        <dbReference type="ARBA" id="ARBA00023033"/>
    </source>
</evidence>
<evidence type="ECO:0000313" key="10">
    <source>
        <dbReference type="EMBL" id="RPD52946.1"/>
    </source>
</evidence>
<dbReference type="Pfam" id="PF00067">
    <property type="entry name" value="p450"/>
    <property type="match status" value="1"/>
</dbReference>
<dbReference type="Proteomes" id="UP000313359">
    <property type="component" value="Unassembled WGS sequence"/>
</dbReference>
<dbReference type="SUPFAM" id="SSF48264">
    <property type="entry name" value="Cytochrome P450"/>
    <property type="match status" value="1"/>
</dbReference>
<name>A0A5C2RS00_9APHY</name>
<protein>
    <submittedName>
        <fullName evidence="10">Cytochrome P450</fullName>
    </submittedName>
</protein>
<comment type="cofactor">
    <cofactor evidence="1 8">
        <name>heme</name>
        <dbReference type="ChEBI" id="CHEBI:30413"/>
    </cofactor>
</comment>
<evidence type="ECO:0000313" key="11">
    <source>
        <dbReference type="Proteomes" id="UP000313359"/>
    </source>
</evidence>
<dbReference type="PANTHER" id="PTHR24305">
    <property type="entry name" value="CYTOCHROME P450"/>
    <property type="match status" value="1"/>
</dbReference>
<comment type="similarity">
    <text evidence="3">Belongs to the cytochrome P450 family.</text>
</comment>
<keyword evidence="11" id="KW-1185">Reference proteome</keyword>
<evidence type="ECO:0000256" key="3">
    <source>
        <dbReference type="ARBA" id="ARBA00010617"/>
    </source>
</evidence>
<dbReference type="GO" id="GO:0005506">
    <property type="term" value="F:iron ion binding"/>
    <property type="evidence" value="ECO:0007669"/>
    <property type="project" value="InterPro"/>
</dbReference>
<dbReference type="STRING" id="1328759.A0A5C2RS00"/>
<evidence type="ECO:0000256" key="1">
    <source>
        <dbReference type="ARBA" id="ARBA00001971"/>
    </source>
</evidence>
<dbReference type="InterPro" id="IPR036396">
    <property type="entry name" value="Cyt_P450_sf"/>
</dbReference>
<keyword evidence="7" id="KW-0503">Monooxygenase</keyword>
<dbReference type="OrthoDB" id="6692864at2759"/>
<accession>A0A5C2RS00</accession>
<evidence type="ECO:0000256" key="6">
    <source>
        <dbReference type="ARBA" id="ARBA00023004"/>
    </source>
</evidence>
<dbReference type="AlphaFoldDB" id="A0A5C2RS00"/>
<keyword evidence="4 8" id="KW-0479">Metal-binding</keyword>
<keyword evidence="8" id="KW-0349">Heme</keyword>
<dbReference type="PRINTS" id="PR00385">
    <property type="entry name" value="P450"/>
</dbReference>
<dbReference type="PRINTS" id="PR00463">
    <property type="entry name" value="EP450I"/>
</dbReference>
<evidence type="ECO:0000256" key="9">
    <source>
        <dbReference type="SAM" id="MobiDB-lite"/>
    </source>
</evidence>
<reference evidence="10" key="1">
    <citation type="journal article" date="2018" name="Genome Biol. Evol.">
        <title>Genomics and development of Lentinus tigrinus, a white-rot wood-decaying mushroom with dimorphic fruiting bodies.</title>
        <authorList>
            <person name="Wu B."/>
            <person name="Xu Z."/>
            <person name="Knudson A."/>
            <person name="Carlson A."/>
            <person name="Chen N."/>
            <person name="Kovaka S."/>
            <person name="LaButti K."/>
            <person name="Lipzen A."/>
            <person name="Pennachio C."/>
            <person name="Riley R."/>
            <person name="Schakwitz W."/>
            <person name="Umezawa K."/>
            <person name="Ohm R.A."/>
            <person name="Grigoriev I.V."/>
            <person name="Nagy L.G."/>
            <person name="Gibbons J."/>
            <person name="Hibbett D."/>
        </authorList>
    </citation>
    <scope>NUCLEOTIDE SEQUENCE [LARGE SCALE GENOMIC DNA]</scope>
    <source>
        <strain evidence="10">ALCF2SS1-6</strain>
    </source>
</reference>
<sequence>MSYSLLLLCNSAGGNHSRPWNRAFGSTALKQYEPMIARRTRQLLDKLAEQENIVSLGKWLNYFSYDFMCDMSFGGGSELLRDGDANNIWALLDQGVMFVSFLGAFFLHLPWLGPYVGSIPGAAGPFSTLMARAWRFAVARVERGTSMRDLFHYLNNEDLPDKPPPPTKQLVDDSILAIVAGADTTSGAMLSIIFCLATHPDAYAKLQAEVDKFFPPEEDVLAVPEFREMHHLNAVINEALRLYPPAPGRGQRKVPADANPVVVGSLVIPPGTSFWLHIYSLHRDTRNFTHPDAFWPDRWLVASGRIALADALPPTSVLAPSSPPQPPRPSSDRSHTRTPLQDFTHNESAFLPFSHGPMNCAGKNLALLELRMVVCAIMQRFRVTLAEGWDVREYERQFKDHFVAARPEVPVVLKAR</sequence>
<evidence type="ECO:0000256" key="8">
    <source>
        <dbReference type="PIRSR" id="PIRSR602401-1"/>
    </source>
</evidence>
<organism evidence="10 11">
    <name type="scientific">Lentinus tigrinus ALCF2SS1-6</name>
    <dbReference type="NCBI Taxonomy" id="1328759"/>
    <lineage>
        <taxon>Eukaryota</taxon>
        <taxon>Fungi</taxon>
        <taxon>Dikarya</taxon>
        <taxon>Basidiomycota</taxon>
        <taxon>Agaricomycotina</taxon>
        <taxon>Agaricomycetes</taxon>
        <taxon>Polyporales</taxon>
        <taxon>Polyporaceae</taxon>
        <taxon>Lentinus</taxon>
    </lineage>
</organism>
<dbReference type="GO" id="GO:0020037">
    <property type="term" value="F:heme binding"/>
    <property type="evidence" value="ECO:0007669"/>
    <property type="project" value="InterPro"/>
</dbReference>
<dbReference type="Gene3D" id="1.10.630.10">
    <property type="entry name" value="Cytochrome P450"/>
    <property type="match status" value="1"/>
</dbReference>
<proteinExistence type="inferred from homology"/>
<dbReference type="InterPro" id="IPR050121">
    <property type="entry name" value="Cytochrome_P450_monoxygenase"/>
</dbReference>
<gene>
    <name evidence="10" type="ORF">L227DRAFT_568286</name>
</gene>
<evidence type="ECO:0000256" key="4">
    <source>
        <dbReference type="ARBA" id="ARBA00022723"/>
    </source>
</evidence>
<evidence type="ECO:0000256" key="2">
    <source>
        <dbReference type="ARBA" id="ARBA00005179"/>
    </source>
</evidence>
<keyword evidence="6 8" id="KW-0408">Iron</keyword>
<evidence type="ECO:0000256" key="5">
    <source>
        <dbReference type="ARBA" id="ARBA00023002"/>
    </source>
</evidence>